<protein>
    <submittedName>
        <fullName evidence="1">Uncharacterized protein</fullName>
    </submittedName>
</protein>
<gene>
    <name evidence="1" type="ORF">N305_01609</name>
</gene>
<reference evidence="1 2" key="1">
    <citation type="submission" date="2014-06" db="EMBL/GenBank/DDBJ databases">
        <title>Genome evolution of avian class.</title>
        <authorList>
            <person name="Zhang G."/>
            <person name="Li C."/>
        </authorList>
    </citation>
    <scope>NUCLEOTIDE SEQUENCE [LARGE SCALE GENOMIC DNA]</scope>
    <source>
        <strain evidence="1">BGI_N305</strain>
    </source>
</reference>
<dbReference type="EMBL" id="KL761272">
    <property type="protein sequence ID" value="KFW88867.1"/>
    <property type="molecule type" value="Genomic_DNA"/>
</dbReference>
<proteinExistence type="predicted"/>
<feature type="non-terminal residue" evidence="1">
    <location>
        <position position="1"/>
    </location>
</feature>
<accession>A0A093QY39</accession>
<dbReference type="OrthoDB" id="5585464at2759"/>
<dbReference type="AlphaFoldDB" id="A0A093QY39"/>
<feature type="non-terminal residue" evidence="1">
    <location>
        <position position="54"/>
    </location>
</feature>
<evidence type="ECO:0000313" key="2">
    <source>
        <dbReference type="Proteomes" id="UP000053258"/>
    </source>
</evidence>
<sequence length="54" mass="6287">GLNLCQGRFRLDIRKKFFTEKVIRHWNGLPREVVDSLSLEIFKVRLDAALSAMV</sequence>
<keyword evidence="2" id="KW-1185">Reference proteome</keyword>
<organism evidence="1 2">
    <name type="scientific">Manacus vitellinus</name>
    <name type="common">golden-collared manakin</name>
    <dbReference type="NCBI Taxonomy" id="328815"/>
    <lineage>
        <taxon>Eukaryota</taxon>
        <taxon>Metazoa</taxon>
        <taxon>Chordata</taxon>
        <taxon>Craniata</taxon>
        <taxon>Vertebrata</taxon>
        <taxon>Euteleostomi</taxon>
        <taxon>Archelosauria</taxon>
        <taxon>Archosauria</taxon>
        <taxon>Dinosauria</taxon>
        <taxon>Saurischia</taxon>
        <taxon>Theropoda</taxon>
        <taxon>Coelurosauria</taxon>
        <taxon>Aves</taxon>
        <taxon>Neognathae</taxon>
        <taxon>Neoaves</taxon>
        <taxon>Telluraves</taxon>
        <taxon>Australaves</taxon>
        <taxon>Passeriformes</taxon>
        <taxon>Pipridae</taxon>
        <taxon>Manacus</taxon>
    </lineage>
</organism>
<evidence type="ECO:0000313" key="1">
    <source>
        <dbReference type="EMBL" id="KFW88867.1"/>
    </source>
</evidence>
<name>A0A093QY39_9PASS</name>
<dbReference type="Proteomes" id="UP000053258">
    <property type="component" value="Unassembled WGS sequence"/>
</dbReference>